<keyword evidence="2" id="KW-1185">Reference proteome</keyword>
<dbReference type="OrthoDB" id="10557365at2759"/>
<evidence type="ECO:0000313" key="2">
    <source>
        <dbReference type="Proteomes" id="UP000242913"/>
    </source>
</evidence>
<accession>A0A238BQD6</accession>
<dbReference type="Proteomes" id="UP000242913">
    <property type="component" value="Unassembled WGS sequence"/>
</dbReference>
<sequence length="84" mass="9834">MLIPKLRSNISLVTDHTDDYLINEDTDPKASIQIKRFRPLTNYYENHHIKLDGYAEIAIFFLLPAKVPWSGRISEEQLEEHQPV</sequence>
<protein>
    <submittedName>
        <fullName evidence="1">Uncharacterized protein</fullName>
    </submittedName>
</protein>
<name>A0A238BQD6_9BILA</name>
<gene>
    <name evidence="1" type="ORF">X798_06195</name>
</gene>
<proteinExistence type="predicted"/>
<evidence type="ECO:0000313" key="1">
    <source>
        <dbReference type="EMBL" id="OZC06798.1"/>
    </source>
</evidence>
<reference evidence="1 2" key="1">
    <citation type="submission" date="2015-12" db="EMBL/GenBank/DDBJ databases">
        <title>Draft genome of the nematode, Onchocerca flexuosa.</title>
        <authorList>
            <person name="Mitreva M."/>
        </authorList>
    </citation>
    <scope>NUCLEOTIDE SEQUENCE [LARGE SCALE GENOMIC DNA]</scope>
    <source>
        <strain evidence="1">Red Deer</strain>
    </source>
</reference>
<organism evidence="1 2">
    <name type="scientific">Onchocerca flexuosa</name>
    <dbReference type="NCBI Taxonomy" id="387005"/>
    <lineage>
        <taxon>Eukaryota</taxon>
        <taxon>Metazoa</taxon>
        <taxon>Ecdysozoa</taxon>
        <taxon>Nematoda</taxon>
        <taxon>Chromadorea</taxon>
        <taxon>Rhabditida</taxon>
        <taxon>Spirurina</taxon>
        <taxon>Spiruromorpha</taxon>
        <taxon>Filarioidea</taxon>
        <taxon>Onchocercidae</taxon>
        <taxon>Onchocerca</taxon>
    </lineage>
</organism>
<dbReference type="AlphaFoldDB" id="A0A238BQD6"/>
<dbReference type="EMBL" id="KZ270060">
    <property type="protein sequence ID" value="OZC06798.1"/>
    <property type="molecule type" value="Genomic_DNA"/>
</dbReference>